<dbReference type="EC" id="2.7.11.1" evidence="1"/>
<proteinExistence type="predicted"/>
<keyword evidence="5" id="KW-0418">Kinase</keyword>
<evidence type="ECO:0000256" key="6">
    <source>
        <dbReference type="ARBA" id="ARBA00022801"/>
    </source>
</evidence>
<dbReference type="InterPro" id="IPR051347">
    <property type="entry name" value="Circadian_clock_KaiC-rel"/>
</dbReference>
<dbReference type="Gene3D" id="3.40.50.300">
    <property type="entry name" value="P-loop containing nucleotide triphosphate hydrolases"/>
    <property type="match status" value="2"/>
</dbReference>
<dbReference type="NCBIfam" id="NF006799">
    <property type="entry name" value="PRK09302.1"/>
    <property type="match status" value="1"/>
</dbReference>
<dbReference type="InterPro" id="IPR010624">
    <property type="entry name" value="KaiC_dom"/>
</dbReference>
<dbReference type="InterPro" id="IPR030665">
    <property type="entry name" value="KaiC"/>
</dbReference>
<evidence type="ECO:0000256" key="3">
    <source>
        <dbReference type="ARBA" id="ARBA00022679"/>
    </source>
</evidence>
<dbReference type="KEGG" id="tsph:KIH39_13800"/>
<dbReference type="PANTHER" id="PTHR42926:SF1">
    <property type="entry name" value="CIRCADIAN CLOCK OSCILLATOR PROTEIN KAIC 1"/>
    <property type="match status" value="1"/>
</dbReference>
<dbReference type="SMART" id="SM00382">
    <property type="entry name" value="AAA"/>
    <property type="match status" value="2"/>
</dbReference>
<dbReference type="InterPro" id="IPR027417">
    <property type="entry name" value="P-loop_NTPase"/>
</dbReference>
<feature type="domain" description="KaiC" evidence="7">
    <location>
        <begin position="245"/>
        <end position="474"/>
    </location>
</feature>
<dbReference type="SUPFAM" id="SSF52540">
    <property type="entry name" value="P-loop containing nucleoside triphosphate hydrolases"/>
    <property type="match status" value="2"/>
</dbReference>
<keyword evidence="3 8" id="KW-0808">Transferase</keyword>
<dbReference type="PANTHER" id="PTHR42926">
    <property type="match status" value="1"/>
</dbReference>
<protein>
    <recommendedName>
        <fullName evidence="1">non-specific serine/threonine protein kinase</fullName>
        <ecNumber evidence="1">2.7.11.1</ecNumber>
    </recommendedName>
</protein>
<gene>
    <name evidence="8" type="primary">kaiC</name>
    <name evidence="8" type="ORF">KIH39_13800</name>
</gene>
<dbReference type="RefSeq" id="WP_213493825.1">
    <property type="nucleotide sequence ID" value="NZ_CP074694.1"/>
</dbReference>
<organism evidence="8 9">
    <name type="scientific">Telmatocola sphagniphila</name>
    <dbReference type="NCBI Taxonomy" id="1123043"/>
    <lineage>
        <taxon>Bacteria</taxon>
        <taxon>Pseudomonadati</taxon>
        <taxon>Planctomycetota</taxon>
        <taxon>Planctomycetia</taxon>
        <taxon>Gemmatales</taxon>
        <taxon>Gemmataceae</taxon>
    </lineage>
</organism>
<evidence type="ECO:0000256" key="2">
    <source>
        <dbReference type="ARBA" id="ARBA00022553"/>
    </source>
</evidence>
<evidence type="ECO:0000256" key="1">
    <source>
        <dbReference type="ARBA" id="ARBA00012513"/>
    </source>
</evidence>
<evidence type="ECO:0000256" key="4">
    <source>
        <dbReference type="ARBA" id="ARBA00022737"/>
    </source>
</evidence>
<evidence type="ECO:0000313" key="8">
    <source>
        <dbReference type="EMBL" id="QVL29943.1"/>
    </source>
</evidence>
<sequence>MQTLPKCPTGIKGLDEVTSGGFPLARPTLICGGPGCGKTLLSIEFLVRGATQFNEPGLMMAFEETAADLAANVRSLGFDLERLIAEKKLLVDYVYLERSEISETGEYDLEGIFVRIAHAINSIGAKRVVLDTLEVLFSGFSDMQILRAEIRRLFRWLKEKGVTAVITAERGEGTLTRFGFEEYVSDCVIMIDHRVTEQVSTRRMRIVKYRGSAHGTNEFPFLIDSDGLWVVPITSAGMNHPAFTDRVSTGVTALDQMLGGKGYLRGTSVLISGTAGTGKTSLAAHFAAAACQRGEKCIYFSFEESPGQLIRNMRSIGLDLEKCVGQGLLKILSHRPSMYGLEMHLALINRAVSDIAPKIVVIDPISNFIAAGTGPETEGMLVRLVDFLKSRGITSLFTNLIRNGFTPEATDFGISSIIDTWVLLRDQEKEGARSGSLFVLKSRGMPHSKHIRQFSLSDKGILLGGSDPVISSAR</sequence>
<dbReference type="AlphaFoldDB" id="A0A8E6B3N1"/>
<dbReference type="PROSITE" id="PS51146">
    <property type="entry name" value="KAIC"/>
    <property type="match status" value="2"/>
</dbReference>
<dbReference type="Pfam" id="PF06745">
    <property type="entry name" value="ATPase"/>
    <property type="match status" value="2"/>
</dbReference>
<dbReference type="GO" id="GO:0005524">
    <property type="term" value="F:ATP binding"/>
    <property type="evidence" value="ECO:0007669"/>
    <property type="project" value="InterPro"/>
</dbReference>
<evidence type="ECO:0000259" key="7">
    <source>
        <dbReference type="PROSITE" id="PS51146"/>
    </source>
</evidence>
<evidence type="ECO:0000256" key="5">
    <source>
        <dbReference type="ARBA" id="ARBA00022777"/>
    </source>
</evidence>
<dbReference type="GO" id="GO:0004674">
    <property type="term" value="F:protein serine/threonine kinase activity"/>
    <property type="evidence" value="ECO:0007669"/>
    <property type="project" value="UniProtKB-EC"/>
</dbReference>
<dbReference type="PIRSF" id="PIRSF039117">
    <property type="entry name" value="KaiC"/>
    <property type="match status" value="1"/>
</dbReference>
<reference evidence="8" key="1">
    <citation type="submission" date="2021-05" db="EMBL/GenBank/DDBJ databases">
        <title>Complete genome sequence of the cellulolytic planctomycete Telmatocola sphagniphila SP2T and characterization of the first cellulase from planctomycetes.</title>
        <authorList>
            <person name="Rakitin A.L."/>
            <person name="Beletsky A.V."/>
            <person name="Naumoff D.G."/>
            <person name="Kulichevskaya I.S."/>
            <person name="Mardanov A.V."/>
            <person name="Ravin N.V."/>
            <person name="Dedysh S.N."/>
        </authorList>
    </citation>
    <scope>NUCLEOTIDE SEQUENCE</scope>
    <source>
        <strain evidence="8">SP2T</strain>
    </source>
</reference>
<dbReference type="InterPro" id="IPR014774">
    <property type="entry name" value="KaiC-like_dom"/>
</dbReference>
<keyword evidence="4" id="KW-0677">Repeat</keyword>
<name>A0A8E6B3N1_9BACT</name>
<dbReference type="EMBL" id="CP074694">
    <property type="protein sequence ID" value="QVL29943.1"/>
    <property type="molecule type" value="Genomic_DNA"/>
</dbReference>
<accession>A0A8E6B3N1</accession>
<dbReference type="GO" id="GO:0016787">
    <property type="term" value="F:hydrolase activity"/>
    <property type="evidence" value="ECO:0007669"/>
    <property type="project" value="UniProtKB-KW"/>
</dbReference>
<dbReference type="InterPro" id="IPR003593">
    <property type="entry name" value="AAA+_ATPase"/>
</dbReference>
<feature type="domain" description="KaiC" evidence="7">
    <location>
        <begin position="5"/>
        <end position="244"/>
    </location>
</feature>
<keyword evidence="2" id="KW-0597">Phosphoprotein</keyword>
<dbReference type="Proteomes" id="UP000676194">
    <property type="component" value="Chromosome"/>
</dbReference>
<evidence type="ECO:0000313" key="9">
    <source>
        <dbReference type="Proteomes" id="UP000676194"/>
    </source>
</evidence>
<keyword evidence="9" id="KW-1185">Reference proteome</keyword>
<keyword evidence="6" id="KW-0378">Hydrolase</keyword>